<evidence type="ECO:0008006" key="4">
    <source>
        <dbReference type="Google" id="ProtNLM"/>
    </source>
</evidence>
<name>S8CD96_DACHA</name>
<dbReference type="AlphaFoldDB" id="S8CD96"/>
<dbReference type="HOGENOM" id="CLU_122026_0_0_1"/>
<gene>
    <name evidence="2" type="ORF">H072_341</name>
</gene>
<dbReference type="eggNOG" id="ENOG502SDRU">
    <property type="taxonomic scope" value="Eukaryota"/>
</dbReference>
<reference evidence="3" key="2">
    <citation type="submission" date="2013-04" db="EMBL/GenBank/DDBJ databases">
        <title>Genomic mechanisms accounting for the adaptation to parasitism in nematode-trapping fungi.</title>
        <authorList>
            <person name="Ahren D.G."/>
        </authorList>
    </citation>
    <scope>NUCLEOTIDE SEQUENCE [LARGE SCALE GENOMIC DNA]</scope>
    <source>
        <strain evidence="3">CBS 200.50</strain>
    </source>
</reference>
<feature type="signal peptide" evidence="1">
    <location>
        <begin position="1"/>
        <end position="16"/>
    </location>
</feature>
<comment type="caution">
    <text evidence="2">The sequence shown here is derived from an EMBL/GenBank/DDBJ whole genome shotgun (WGS) entry which is preliminary data.</text>
</comment>
<evidence type="ECO:0000313" key="2">
    <source>
        <dbReference type="EMBL" id="EPS45667.1"/>
    </source>
</evidence>
<reference evidence="2 3" key="1">
    <citation type="journal article" date="2013" name="PLoS Genet.">
        <title>Genomic mechanisms accounting for the adaptation to parasitism in nematode-trapping fungi.</title>
        <authorList>
            <person name="Meerupati T."/>
            <person name="Andersson K.M."/>
            <person name="Friman E."/>
            <person name="Kumar D."/>
            <person name="Tunlid A."/>
            <person name="Ahren D."/>
        </authorList>
    </citation>
    <scope>NUCLEOTIDE SEQUENCE [LARGE SCALE GENOMIC DNA]</scope>
    <source>
        <strain evidence="2 3">CBS 200.50</strain>
    </source>
</reference>
<evidence type="ECO:0000256" key="1">
    <source>
        <dbReference type="SAM" id="SignalP"/>
    </source>
</evidence>
<keyword evidence="1" id="KW-0732">Signal</keyword>
<feature type="chain" id="PRO_5004549084" description="Extracellular membrane protein CFEM domain-containing protein" evidence="1">
    <location>
        <begin position="17"/>
        <end position="175"/>
    </location>
</feature>
<evidence type="ECO:0000313" key="3">
    <source>
        <dbReference type="Proteomes" id="UP000015100"/>
    </source>
</evidence>
<dbReference type="OMA" id="FPEPVNH"/>
<organism evidence="2 3">
    <name type="scientific">Dactylellina haptotyla (strain CBS 200.50)</name>
    <name type="common">Nematode-trapping fungus</name>
    <name type="synonym">Monacrosporium haptotylum</name>
    <dbReference type="NCBI Taxonomy" id="1284197"/>
    <lineage>
        <taxon>Eukaryota</taxon>
        <taxon>Fungi</taxon>
        <taxon>Dikarya</taxon>
        <taxon>Ascomycota</taxon>
        <taxon>Pezizomycotina</taxon>
        <taxon>Orbiliomycetes</taxon>
        <taxon>Orbiliales</taxon>
        <taxon>Orbiliaceae</taxon>
        <taxon>Dactylellina</taxon>
    </lineage>
</organism>
<sequence length="175" mass="19117">MYLHLVLYLLIEGAVAFLLPRQHDHQGVGHGHSISHGAFNFTPSGIPWPTCPRQCCNVFFDYFPEPVNHPLCISPAFYANVTACVARNCTEYDQGAFAVVTEIECPDDDNFEADDVRADLKGDSGNPQVCIAVENRTVTCENGTSETPSSASANNNGMTWIGTHFFLTGILVGFM</sequence>
<accession>S8CD96</accession>
<dbReference type="EMBL" id="AQGS01000007">
    <property type="protein sequence ID" value="EPS45667.1"/>
    <property type="molecule type" value="Genomic_DNA"/>
</dbReference>
<protein>
    <recommendedName>
        <fullName evidence="4">Extracellular membrane protein CFEM domain-containing protein</fullName>
    </recommendedName>
</protein>
<keyword evidence="3" id="KW-1185">Reference proteome</keyword>
<dbReference type="Proteomes" id="UP000015100">
    <property type="component" value="Unassembled WGS sequence"/>
</dbReference>
<dbReference type="OrthoDB" id="5412581at2759"/>
<proteinExistence type="predicted"/>